<sequence>MNTPDRRIRATAARGDRDGSRGSGSPCAPVNRLDPRPAVPQSSAVGSAGGSGRDRLGVSVVIPVKDDGVELERVLQDLAAQTVAPDEVIVVDNASTEDIASIARRAGARVVFEAAPGIPAAASAGYDAAASPIIARCDADSRLPRDWIERIEHRIGRGDVAAVTGPGDFYSDADVERDGRVLRLLSNVYMSSYRWGMHAALGNPPLFGSNCAFRADVWRAVRSRVHRTGDDIHDDIDLSVHLGRRHLVAWDRDLRVGISSRPLDRGARRLRVARGWRSLSLHWPHESPLLRWRRRIKWRGEFRAEPALRRR</sequence>
<keyword evidence="5" id="KW-0472">Membrane</keyword>
<evidence type="ECO:0000256" key="10">
    <source>
        <dbReference type="SAM" id="MobiDB-lite"/>
    </source>
</evidence>
<gene>
    <name evidence="12" type="ORF">DDQ50_12395</name>
</gene>
<accession>A0A2V1HPG7</accession>
<comment type="similarity">
    <text evidence="8">Belongs to the glycosyltransferase 2 family. CrtQ subfamily.</text>
</comment>
<evidence type="ECO:0000313" key="12">
    <source>
        <dbReference type="EMBL" id="PVZ94496.1"/>
    </source>
</evidence>
<proteinExistence type="inferred from homology"/>
<dbReference type="PANTHER" id="PTHR43646:SF2">
    <property type="entry name" value="GLYCOSYLTRANSFERASE 2-LIKE DOMAIN-CONTAINING PROTEIN"/>
    <property type="match status" value="1"/>
</dbReference>
<evidence type="ECO:0000256" key="7">
    <source>
        <dbReference type="ARBA" id="ARBA00037904"/>
    </source>
</evidence>
<dbReference type="InterPro" id="IPR029044">
    <property type="entry name" value="Nucleotide-diphossugar_trans"/>
</dbReference>
<dbReference type="EMBL" id="QEOP01000002">
    <property type="protein sequence ID" value="PVZ94496.1"/>
    <property type="molecule type" value="Genomic_DNA"/>
</dbReference>
<dbReference type="OrthoDB" id="9802632at2"/>
<protein>
    <recommendedName>
        <fullName evidence="9">4,4'-diaponeurosporenoate glycosyltransferase</fullName>
    </recommendedName>
</protein>
<dbReference type="GO" id="GO:0005886">
    <property type="term" value="C:plasma membrane"/>
    <property type="evidence" value="ECO:0007669"/>
    <property type="project" value="UniProtKB-SubCell"/>
</dbReference>
<organism evidence="12 13">
    <name type="scientific">Amnibacterium flavum</name>
    <dbReference type="NCBI Taxonomy" id="2173173"/>
    <lineage>
        <taxon>Bacteria</taxon>
        <taxon>Bacillati</taxon>
        <taxon>Actinomycetota</taxon>
        <taxon>Actinomycetes</taxon>
        <taxon>Micrococcales</taxon>
        <taxon>Microbacteriaceae</taxon>
        <taxon>Amnibacterium</taxon>
    </lineage>
</organism>
<keyword evidence="3" id="KW-0328">Glycosyltransferase</keyword>
<reference evidence="12 13" key="1">
    <citation type="submission" date="2018-05" db="EMBL/GenBank/DDBJ databases">
        <title>Amnibacterium sp. M8JJ-5, whole genome shotgun sequence.</title>
        <authorList>
            <person name="Tuo L."/>
        </authorList>
    </citation>
    <scope>NUCLEOTIDE SEQUENCE [LARGE SCALE GENOMIC DNA]</scope>
    <source>
        <strain evidence="12 13">M8JJ-5</strain>
    </source>
</reference>
<evidence type="ECO:0000313" key="13">
    <source>
        <dbReference type="Proteomes" id="UP000244893"/>
    </source>
</evidence>
<name>A0A2V1HPG7_9MICO</name>
<evidence type="ECO:0000256" key="9">
    <source>
        <dbReference type="ARBA" id="ARBA00040345"/>
    </source>
</evidence>
<dbReference type="AlphaFoldDB" id="A0A2V1HPG7"/>
<evidence type="ECO:0000256" key="3">
    <source>
        <dbReference type="ARBA" id="ARBA00022676"/>
    </source>
</evidence>
<dbReference type="InterPro" id="IPR001173">
    <property type="entry name" value="Glyco_trans_2-like"/>
</dbReference>
<dbReference type="Proteomes" id="UP000244893">
    <property type="component" value="Unassembled WGS sequence"/>
</dbReference>
<keyword evidence="2" id="KW-1003">Cell membrane</keyword>
<keyword evidence="4 12" id="KW-0808">Transferase</keyword>
<dbReference type="SUPFAM" id="SSF53448">
    <property type="entry name" value="Nucleotide-diphospho-sugar transferases"/>
    <property type="match status" value="1"/>
</dbReference>
<keyword evidence="13" id="KW-1185">Reference proteome</keyword>
<comment type="subcellular location">
    <subcellularLocation>
        <location evidence="1">Cell membrane</location>
    </subcellularLocation>
</comment>
<dbReference type="CDD" id="cd00761">
    <property type="entry name" value="Glyco_tranf_GTA_type"/>
    <property type="match status" value="1"/>
</dbReference>
<comment type="pathway">
    <text evidence="7">Carotenoid biosynthesis; staphyloxanthin biosynthesis; staphyloxanthin from farnesyl diphosphate: step 4/5.</text>
</comment>
<feature type="compositionally biased region" description="Basic and acidic residues" evidence="10">
    <location>
        <begin position="1"/>
        <end position="20"/>
    </location>
</feature>
<evidence type="ECO:0000256" key="1">
    <source>
        <dbReference type="ARBA" id="ARBA00004236"/>
    </source>
</evidence>
<evidence type="ECO:0000256" key="4">
    <source>
        <dbReference type="ARBA" id="ARBA00022679"/>
    </source>
</evidence>
<dbReference type="GO" id="GO:0016757">
    <property type="term" value="F:glycosyltransferase activity"/>
    <property type="evidence" value="ECO:0007669"/>
    <property type="project" value="UniProtKB-KW"/>
</dbReference>
<evidence type="ECO:0000256" key="2">
    <source>
        <dbReference type="ARBA" id="ARBA00022475"/>
    </source>
</evidence>
<feature type="region of interest" description="Disordered" evidence="10">
    <location>
        <begin position="1"/>
        <end position="52"/>
    </location>
</feature>
<dbReference type="PANTHER" id="PTHR43646">
    <property type="entry name" value="GLYCOSYLTRANSFERASE"/>
    <property type="match status" value="1"/>
</dbReference>
<evidence type="ECO:0000256" key="6">
    <source>
        <dbReference type="ARBA" id="ARBA00037281"/>
    </source>
</evidence>
<feature type="domain" description="Glycosyltransferase 2-like" evidence="11">
    <location>
        <begin position="59"/>
        <end position="180"/>
    </location>
</feature>
<comment type="caution">
    <text evidence="12">The sequence shown here is derived from an EMBL/GenBank/DDBJ whole genome shotgun (WGS) entry which is preliminary data.</text>
</comment>
<evidence type="ECO:0000256" key="8">
    <source>
        <dbReference type="ARBA" id="ARBA00038120"/>
    </source>
</evidence>
<comment type="function">
    <text evidence="6">Catalyzes the glycosylation of 4,4'-diaponeurosporenoate, i.e. the esterification of glucose at the C1'' position with the carboxyl group of 4,4'-diaponeurosporenic acid, to form glycosyl-4,4'-diaponeurosporenoate. This is a step in the biosynthesis of staphyloxanthin, an orange pigment present in most staphylococci strains.</text>
</comment>
<dbReference type="Pfam" id="PF00535">
    <property type="entry name" value="Glycos_transf_2"/>
    <property type="match status" value="1"/>
</dbReference>
<dbReference type="Gene3D" id="3.90.550.10">
    <property type="entry name" value="Spore Coat Polysaccharide Biosynthesis Protein SpsA, Chain A"/>
    <property type="match status" value="1"/>
</dbReference>
<evidence type="ECO:0000259" key="11">
    <source>
        <dbReference type="Pfam" id="PF00535"/>
    </source>
</evidence>
<evidence type="ECO:0000256" key="5">
    <source>
        <dbReference type="ARBA" id="ARBA00023136"/>
    </source>
</evidence>